<reference evidence="6" key="1">
    <citation type="submission" date="2016-06" db="UniProtKB">
        <authorList>
            <consortium name="WormBaseParasite"/>
        </authorList>
    </citation>
    <scope>IDENTIFICATION</scope>
</reference>
<evidence type="ECO:0000256" key="3">
    <source>
        <dbReference type="SAM" id="MobiDB-lite"/>
    </source>
</evidence>
<protein>
    <submittedName>
        <fullName evidence="6">TSC22 domain family protein 1-like</fullName>
    </submittedName>
</protein>
<dbReference type="WBParaSite" id="nOo.2.0.1.t03663-RA">
    <property type="protein sequence ID" value="nOo.2.0.1.t03663-RA"/>
    <property type="gene ID" value="nOo.2.0.1.g03663"/>
</dbReference>
<dbReference type="AlphaFoldDB" id="A0A182E6M4"/>
<evidence type="ECO:0000256" key="1">
    <source>
        <dbReference type="ARBA" id="ARBA00007908"/>
    </source>
</evidence>
<proteinExistence type="inferred from homology"/>
<dbReference type="CDD" id="cd21936">
    <property type="entry name" value="ZIP_TSC22D"/>
    <property type="match status" value="1"/>
</dbReference>
<dbReference type="PROSITE" id="PS01289">
    <property type="entry name" value="TSC22"/>
    <property type="match status" value="1"/>
</dbReference>
<comment type="similarity">
    <text evidence="1">Belongs to the TSC-22/Dip/Bun family.</text>
</comment>
<feature type="coiled-coil region" evidence="2">
    <location>
        <begin position="203"/>
        <end position="230"/>
    </location>
</feature>
<reference evidence="4 5" key="2">
    <citation type="submission" date="2018-08" db="EMBL/GenBank/DDBJ databases">
        <authorList>
            <person name="Laetsch R D."/>
            <person name="Stevens L."/>
            <person name="Kumar S."/>
            <person name="Blaxter L. M."/>
        </authorList>
    </citation>
    <scope>NUCLEOTIDE SEQUENCE [LARGE SCALE GENOMIC DNA]</scope>
</reference>
<dbReference type="InterPro" id="IPR000580">
    <property type="entry name" value="TSC22/Bun"/>
</dbReference>
<evidence type="ECO:0000313" key="4">
    <source>
        <dbReference type="EMBL" id="VDK69992.1"/>
    </source>
</evidence>
<gene>
    <name evidence="4" type="ORF">NOO_LOCUS3663</name>
</gene>
<dbReference type="InterPro" id="IPR047862">
    <property type="entry name" value="TSC22/BUN_CS"/>
</dbReference>
<evidence type="ECO:0000256" key="2">
    <source>
        <dbReference type="SAM" id="Coils"/>
    </source>
</evidence>
<keyword evidence="5" id="KW-1185">Reference proteome</keyword>
<sequence length="336" mass="36018">MVFLRASPPTSSSTCCTDYARIISMKELDSSLAVLCNYSQSSSKIQRRQSVASCMGGMTTATLATTTVTTFDVLSNQSSALITPPTTPDTTQVNALHRWSVSSISSTSSRSSTKMQLSSSSLYTNQQSNSSISSNLAFGEMSDRPNPVISTNTSAVFFDLAEVMRAATSTSATGPNVVPIDNKIEQAMDLVKTHLTFAVREEVEILRSTIVELEAKVAQLESQNQVLKQFAPVEVVNSLATLVQQQQQRQLQLQQQQLSSDATSPNPAHPIPVQNVSISNQSIQKQSMPTVTSEISVGPTSLPGVVPPVGLSSEVQPGMEQKQFPVTGSIVDSDIQ</sequence>
<organism evidence="6">
    <name type="scientific">Onchocerca ochengi</name>
    <name type="common">Filarial nematode worm</name>
    <dbReference type="NCBI Taxonomy" id="42157"/>
    <lineage>
        <taxon>Eukaryota</taxon>
        <taxon>Metazoa</taxon>
        <taxon>Ecdysozoa</taxon>
        <taxon>Nematoda</taxon>
        <taxon>Chromadorea</taxon>
        <taxon>Rhabditida</taxon>
        <taxon>Spirurina</taxon>
        <taxon>Spiruromorpha</taxon>
        <taxon>Filarioidea</taxon>
        <taxon>Onchocercidae</taxon>
        <taxon>Onchocerca</taxon>
    </lineage>
</organism>
<dbReference type="OrthoDB" id="8961796at2759"/>
<dbReference type="EMBL" id="UYRW01000722">
    <property type="protein sequence ID" value="VDK69992.1"/>
    <property type="molecule type" value="Genomic_DNA"/>
</dbReference>
<accession>A0A182E6M4</accession>
<evidence type="ECO:0000313" key="6">
    <source>
        <dbReference type="WBParaSite" id="nOo.2.0.1.t03663-RA"/>
    </source>
</evidence>
<dbReference type="Pfam" id="PF01166">
    <property type="entry name" value="TSC22"/>
    <property type="match status" value="1"/>
</dbReference>
<keyword evidence="2" id="KW-0175">Coiled coil</keyword>
<dbReference type="Proteomes" id="UP000271087">
    <property type="component" value="Unassembled WGS sequence"/>
</dbReference>
<dbReference type="SUPFAM" id="SSF58026">
    <property type="entry name" value="Delta-sleep-inducing peptide immunoreactive peptide"/>
    <property type="match status" value="1"/>
</dbReference>
<evidence type="ECO:0000313" key="5">
    <source>
        <dbReference type="Proteomes" id="UP000271087"/>
    </source>
</evidence>
<feature type="region of interest" description="Disordered" evidence="3">
    <location>
        <begin position="254"/>
        <end position="273"/>
    </location>
</feature>
<name>A0A182E6M4_ONCOC</name>
<dbReference type="PANTHER" id="PTHR12348:SF26">
    <property type="entry name" value="PROTEIN TSCT-1"/>
    <property type="match status" value="1"/>
</dbReference>
<dbReference type="Gene3D" id="1.20.5.490">
    <property type="entry name" value="Single helix bin"/>
    <property type="match status" value="1"/>
</dbReference>
<dbReference type="GO" id="GO:0006357">
    <property type="term" value="P:regulation of transcription by RNA polymerase II"/>
    <property type="evidence" value="ECO:0007669"/>
    <property type="project" value="InterPro"/>
</dbReference>
<feature type="region of interest" description="Disordered" evidence="3">
    <location>
        <begin position="308"/>
        <end position="336"/>
    </location>
</feature>
<dbReference type="STRING" id="42157.A0A182E6M4"/>
<dbReference type="PANTHER" id="PTHR12348">
    <property type="entry name" value="TSC22"/>
    <property type="match status" value="1"/>
</dbReference>